<dbReference type="PROSITE" id="PS00211">
    <property type="entry name" value="ABC_TRANSPORTER_1"/>
    <property type="match status" value="1"/>
</dbReference>
<evidence type="ECO:0000313" key="4">
    <source>
        <dbReference type="EMBL" id="ALX06042.1"/>
    </source>
</evidence>
<dbReference type="InterPro" id="IPR003439">
    <property type="entry name" value="ABC_transporter-like_ATP-bd"/>
</dbReference>
<evidence type="ECO:0000256" key="2">
    <source>
        <dbReference type="ARBA" id="ARBA00022840"/>
    </source>
</evidence>
<keyword evidence="5" id="KW-1185">Reference proteome</keyword>
<protein>
    <recommendedName>
        <fullName evidence="3">ABC transporter domain-containing protein</fullName>
    </recommendedName>
</protein>
<dbReference type="InterPro" id="IPR015854">
    <property type="entry name" value="ABC_transpr_LolD-like"/>
</dbReference>
<dbReference type="PATRIC" id="fig|2041.4.peg.3288"/>
<dbReference type="SMART" id="SM00382">
    <property type="entry name" value="AAA"/>
    <property type="match status" value="1"/>
</dbReference>
<dbReference type="AlphaFoldDB" id="A0A0U3T5S0"/>
<keyword evidence="2" id="KW-0067">ATP-binding</keyword>
<dbReference type="SUPFAM" id="SSF52540">
    <property type="entry name" value="P-loop containing nucleoside triphosphate hydrolases"/>
    <property type="match status" value="1"/>
</dbReference>
<dbReference type="InterPro" id="IPR027417">
    <property type="entry name" value="P-loop_NTPase"/>
</dbReference>
<dbReference type="GO" id="GO:0022857">
    <property type="term" value="F:transmembrane transporter activity"/>
    <property type="evidence" value="ECO:0007669"/>
    <property type="project" value="TreeGrafter"/>
</dbReference>
<dbReference type="Gene3D" id="3.40.50.300">
    <property type="entry name" value="P-loop containing nucleotide triphosphate hydrolases"/>
    <property type="match status" value="1"/>
</dbReference>
<gene>
    <name evidence="4" type="ORF">AERYTH_15730</name>
</gene>
<dbReference type="Pfam" id="PF00005">
    <property type="entry name" value="ABC_tran"/>
    <property type="match status" value="1"/>
</dbReference>
<accession>A0A0U3T5S0</accession>
<reference evidence="4 5" key="1">
    <citation type="journal article" date="1991" name="Int. J. Syst. Bacteriol.">
        <title>Description of the erythromycin-producing bacterium Arthrobacter sp. strain NRRL B-3381 as Aeromicrobium erythreum gen. nov., sp. nov.</title>
        <authorList>
            <person name="Miller E.S."/>
            <person name="Woese C.R."/>
            <person name="Brenner S."/>
        </authorList>
    </citation>
    <scope>NUCLEOTIDE SEQUENCE [LARGE SCALE GENOMIC DNA]</scope>
    <source>
        <strain evidence="4 5">AR18</strain>
    </source>
</reference>
<organism evidence="4 5">
    <name type="scientific">Aeromicrobium erythreum</name>
    <dbReference type="NCBI Taxonomy" id="2041"/>
    <lineage>
        <taxon>Bacteria</taxon>
        <taxon>Bacillati</taxon>
        <taxon>Actinomycetota</taxon>
        <taxon>Actinomycetes</taxon>
        <taxon>Propionibacteriales</taxon>
        <taxon>Nocardioidaceae</taxon>
        <taxon>Aeromicrobium</taxon>
    </lineage>
</organism>
<name>A0A0U3T5S0_9ACTN</name>
<dbReference type="KEGG" id="aer:AERYTH_15730"/>
<dbReference type="STRING" id="2041.AERYTH_15730"/>
<sequence>MAQGAVEVEGLSVWAGATLLVRDVSWRQAAGERVALLGRSGSGKSTIARAVADVTSPTLRVQGRVSVGGSQPGRPRASLVAQDSQVALNPLTPVRRQLARPLRSAGLRGAALDARLTTLLADVGLDATAVLDRLPAELSGGQRQRVCIALAIAVDGPLLVADEPTSALDVVTRRQVVDALRATRSTLLLITHDLEVAQALCTRALLVDDGRLVADVDLTTLLDGPDRHLAHDLGLVA</sequence>
<evidence type="ECO:0000259" key="3">
    <source>
        <dbReference type="PROSITE" id="PS50893"/>
    </source>
</evidence>
<evidence type="ECO:0000313" key="5">
    <source>
        <dbReference type="Proteomes" id="UP000067689"/>
    </source>
</evidence>
<dbReference type="InterPro" id="IPR017871">
    <property type="entry name" value="ABC_transporter-like_CS"/>
</dbReference>
<dbReference type="GO" id="GO:0016887">
    <property type="term" value="F:ATP hydrolysis activity"/>
    <property type="evidence" value="ECO:0007669"/>
    <property type="project" value="InterPro"/>
</dbReference>
<dbReference type="PANTHER" id="PTHR24220">
    <property type="entry name" value="IMPORT ATP-BINDING PROTEIN"/>
    <property type="match status" value="1"/>
</dbReference>
<dbReference type="InterPro" id="IPR003593">
    <property type="entry name" value="AAA+_ATPase"/>
</dbReference>
<feature type="domain" description="ABC transporter" evidence="3">
    <location>
        <begin position="6"/>
        <end position="234"/>
    </location>
</feature>
<keyword evidence="1" id="KW-0547">Nucleotide-binding</keyword>
<dbReference type="GO" id="GO:0005524">
    <property type="term" value="F:ATP binding"/>
    <property type="evidence" value="ECO:0007669"/>
    <property type="project" value="UniProtKB-KW"/>
</dbReference>
<dbReference type="GO" id="GO:0005886">
    <property type="term" value="C:plasma membrane"/>
    <property type="evidence" value="ECO:0007669"/>
    <property type="project" value="TreeGrafter"/>
</dbReference>
<dbReference type="PROSITE" id="PS50893">
    <property type="entry name" value="ABC_TRANSPORTER_2"/>
    <property type="match status" value="1"/>
</dbReference>
<proteinExistence type="predicted"/>
<dbReference type="EMBL" id="CP011502">
    <property type="protein sequence ID" value="ALX06042.1"/>
    <property type="molecule type" value="Genomic_DNA"/>
</dbReference>
<dbReference type="RefSeq" id="WP_083516500.1">
    <property type="nucleotide sequence ID" value="NZ_CP011502.1"/>
</dbReference>
<evidence type="ECO:0000256" key="1">
    <source>
        <dbReference type="ARBA" id="ARBA00022741"/>
    </source>
</evidence>
<dbReference type="Proteomes" id="UP000067689">
    <property type="component" value="Chromosome"/>
</dbReference>